<dbReference type="GO" id="GO:0000981">
    <property type="term" value="F:DNA-binding transcription factor activity, RNA polymerase II-specific"/>
    <property type="evidence" value="ECO:0007669"/>
    <property type="project" value="InterPro"/>
</dbReference>
<dbReference type="InterPro" id="IPR001138">
    <property type="entry name" value="Zn2Cys6_DnaBD"/>
</dbReference>
<dbReference type="PROSITE" id="PS00463">
    <property type="entry name" value="ZN2_CY6_FUNGAL_1"/>
    <property type="match status" value="1"/>
</dbReference>
<evidence type="ECO:0000259" key="2">
    <source>
        <dbReference type="PROSITE" id="PS50048"/>
    </source>
</evidence>
<dbReference type="Proteomes" id="UP000772434">
    <property type="component" value="Unassembled WGS sequence"/>
</dbReference>
<accession>A0A9P5Q9U1</accession>
<dbReference type="CDD" id="cd00067">
    <property type="entry name" value="GAL4"/>
    <property type="match status" value="1"/>
</dbReference>
<keyword evidence="4" id="KW-1185">Reference proteome</keyword>
<dbReference type="GO" id="GO:0008270">
    <property type="term" value="F:zinc ion binding"/>
    <property type="evidence" value="ECO:0007669"/>
    <property type="project" value="InterPro"/>
</dbReference>
<dbReference type="SUPFAM" id="SSF57701">
    <property type="entry name" value="Zn2/Cys6 DNA-binding domain"/>
    <property type="match status" value="1"/>
</dbReference>
<dbReference type="OrthoDB" id="39175at2759"/>
<dbReference type="EMBL" id="JADNRY010000004">
    <property type="protein sequence ID" value="KAF9077323.1"/>
    <property type="molecule type" value="Genomic_DNA"/>
</dbReference>
<dbReference type="InterPro" id="IPR036864">
    <property type="entry name" value="Zn2-C6_fun-type_DNA-bd_sf"/>
</dbReference>
<protein>
    <recommendedName>
        <fullName evidence="2">Zn(2)-C6 fungal-type domain-containing protein</fullName>
    </recommendedName>
</protein>
<dbReference type="PROSITE" id="PS50048">
    <property type="entry name" value="ZN2_CY6_FUNGAL_2"/>
    <property type="match status" value="1"/>
</dbReference>
<evidence type="ECO:0000313" key="4">
    <source>
        <dbReference type="Proteomes" id="UP000772434"/>
    </source>
</evidence>
<feature type="domain" description="Zn(2)-C6 fungal-type" evidence="2">
    <location>
        <begin position="304"/>
        <end position="339"/>
    </location>
</feature>
<dbReference type="AlphaFoldDB" id="A0A9P5Q9U1"/>
<organism evidence="3 4">
    <name type="scientific">Rhodocollybia butyracea</name>
    <dbReference type="NCBI Taxonomy" id="206335"/>
    <lineage>
        <taxon>Eukaryota</taxon>
        <taxon>Fungi</taxon>
        <taxon>Dikarya</taxon>
        <taxon>Basidiomycota</taxon>
        <taxon>Agaricomycotina</taxon>
        <taxon>Agaricomycetes</taxon>
        <taxon>Agaricomycetidae</taxon>
        <taxon>Agaricales</taxon>
        <taxon>Marasmiineae</taxon>
        <taxon>Omphalotaceae</taxon>
        <taxon>Rhodocollybia</taxon>
    </lineage>
</organism>
<dbReference type="Pfam" id="PF00172">
    <property type="entry name" value="Zn_clus"/>
    <property type="match status" value="1"/>
</dbReference>
<evidence type="ECO:0000256" key="1">
    <source>
        <dbReference type="SAM" id="MobiDB-lite"/>
    </source>
</evidence>
<sequence length="362" mass="40225">MSVYSRSTGQLPFIPLPECGVDDSEMSGASFELLADPIPNNRRDAGESSMFSTLDRVPEQLVRSNSFPAGAFGVRSHMTANPYPSLSLANGHYVSEPYDTSENPPPESIFISDLETLHPITRTIPRSTSLPSSAMNTQQNPDNYGYNPLLHNLHYIPIDYTEFPHFRLTSDFSSQQNMPEEYQNDLYLPASPLPYADDSSPPFSSSSASYSVAPAVQNDLRVPITYTPYNSSEIKSQPSWGSQFNDSGMNSPSELYDFSVGYAPLQGPRSTDSHFHLPDPQYVSAAVDAGLTRLNDVPKKQTLACHFCRERKIACGRPVPGSLESTCNQCARRNLICTYPTESRRGQHKRKMQKPRDLRLAP</sequence>
<dbReference type="SMART" id="SM00066">
    <property type="entry name" value="GAL4"/>
    <property type="match status" value="1"/>
</dbReference>
<reference evidence="3" key="1">
    <citation type="submission" date="2020-11" db="EMBL/GenBank/DDBJ databases">
        <authorList>
            <consortium name="DOE Joint Genome Institute"/>
            <person name="Ahrendt S."/>
            <person name="Riley R."/>
            <person name="Andreopoulos W."/>
            <person name="Labutti K."/>
            <person name="Pangilinan J."/>
            <person name="Ruiz-Duenas F.J."/>
            <person name="Barrasa J.M."/>
            <person name="Sanchez-Garcia M."/>
            <person name="Camarero S."/>
            <person name="Miyauchi S."/>
            <person name="Serrano A."/>
            <person name="Linde D."/>
            <person name="Babiker R."/>
            <person name="Drula E."/>
            <person name="Ayuso-Fernandez I."/>
            <person name="Pacheco R."/>
            <person name="Padilla G."/>
            <person name="Ferreira P."/>
            <person name="Barriuso J."/>
            <person name="Kellner H."/>
            <person name="Castanera R."/>
            <person name="Alfaro M."/>
            <person name="Ramirez L."/>
            <person name="Pisabarro A.G."/>
            <person name="Kuo A."/>
            <person name="Tritt A."/>
            <person name="Lipzen A."/>
            <person name="He G."/>
            <person name="Yan M."/>
            <person name="Ng V."/>
            <person name="Cullen D."/>
            <person name="Martin F."/>
            <person name="Rosso M.-N."/>
            <person name="Henrissat B."/>
            <person name="Hibbett D."/>
            <person name="Martinez A.T."/>
            <person name="Grigoriev I.V."/>
        </authorList>
    </citation>
    <scope>NUCLEOTIDE SEQUENCE</scope>
    <source>
        <strain evidence="3">AH 40177</strain>
    </source>
</reference>
<evidence type="ECO:0000313" key="3">
    <source>
        <dbReference type="EMBL" id="KAF9077323.1"/>
    </source>
</evidence>
<gene>
    <name evidence="3" type="ORF">BDP27DRAFT_1312201</name>
</gene>
<feature type="region of interest" description="Disordered" evidence="1">
    <location>
        <begin position="342"/>
        <end position="362"/>
    </location>
</feature>
<proteinExistence type="predicted"/>
<dbReference type="Gene3D" id="4.10.240.10">
    <property type="entry name" value="Zn(2)-C6 fungal-type DNA-binding domain"/>
    <property type="match status" value="1"/>
</dbReference>
<name>A0A9P5Q9U1_9AGAR</name>
<comment type="caution">
    <text evidence="3">The sequence shown here is derived from an EMBL/GenBank/DDBJ whole genome shotgun (WGS) entry which is preliminary data.</text>
</comment>